<feature type="transmembrane region" description="Helical" evidence="6">
    <location>
        <begin position="181"/>
        <end position="200"/>
    </location>
</feature>
<dbReference type="EMBL" id="CAJNOQ010016775">
    <property type="protein sequence ID" value="CAF1387315.1"/>
    <property type="molecule type" value="Genomic_DNA"/>
</dbReference>
<evidence type="ECO:0000256" key="3">
    <source>
        <dbReference type="ARBA" id="ARBA00022692"/>
    </source>
</evidence>
<dbReference type="OrthoDB" id="10010517at2759"/>
<accession>A0A815JVD0</accession>
<feature type="transmembrane region" description="Helical" evidence="6">
    <location>
        <begin position="255"/>
        <end position="274"/>
    </location>
</feature>
<evidence type="ECO:0000256" key="5">
    <source>
        <dbReference type="ARBA" id="ARBA00023136"/>
    </source>
</evidence>
<protein>
    <submittedName>
        <fullName evidence="7">Uncharacterized protein</fullName>
    </submittedName>
</protein>
<evidence type="ECO:0000256" key="4">
    <source>
        <dbReference type="ARBA" id="ARBA00022989"/>
    </source>
</evidence>
<keyword evidence="9" id="KW-1185">Reference proteome</keyword>
<feature type="transmembrane region" description="Helical" evidence="6">
    <location>
        <begin position="386"/>
        <end position="406"/>
    </location>
</feature>
<dbReference type="PANTHER" id="PTHR19444:SF13">
    <property type="entry name" value="PROTEIN UNC-93 HOMOLOG A"/>
    <property type="match status" value="1"/>
</dbReference>
<feature type="transmembrane region" description="Helical" evidence="6">
    <location>
        <begin position="21"/>
        <end position="42"/>
    </location>
</feature>
<sequence length="430" mass="48170">MDPLPLPPPIIIKRNSSKLYHVMHLGLSFLFIFMSFGVAQLFQTSSDHARSGAVALFIVYGVFSLSNLLLSSYLTQIFGLKLTLFLSSLTYVSFVAMNISYNKYALYTASALLGLGAALIWTAQGSYVLILAREHETLNMMGISSQLGYFNGLFNSIFAMNQTLGNVIAALLFYYKVKESRIFIVMSVVGALGSLSILFLKNVKQEQKEKRSVLSSVSLLINPRMLFIMPIICYVGLSWTYIYGSIPPLILNNSLKFFAFVCFGLTSALSSIFFGKLSDHFHKRLVILFIGCCSHLLIYILLFTIWFPPIDQTKVFIFLIITCWLGVGDAIFATQLYSVLGMFFTSDNTKRPSSDIFANVKFLQAGSCAIGFFYNNYFNFKIQTVVIASTLGFGMVMLIICHYGFYSLDSEEKTIDNSDKVYKAVPLDQQ</sequence>
<dbReference type="InterPro" id="IPR036259">
    <property type="entry name" value="MFS_trans_sf"/>
</dbReference>
<proteinExistence type="inferred from homology"/>
<organism evidence="7 9">
    <name type="scientific">Didymodactylos carnosus</name>
    <dbReference type="NCBI Taxonomy" id="1234261"/>
    <lineage>
        <taxon>Eukaryota</taxon>
        <taxon>Metazoa</taxon>
        <taxon>Spiralia</taxon>
        <taxon>Gnathifera</taxon>
        <taxon>Rotifera</taxon>
        <taxon>Eurotatoria</taxon>
        <taxon>Bdelloidea</taxon>
        <taxon>Philodinida</taxon>
        <taxon>Philodinidae</taxon>
        <taxon>Didymodactylos</taxon>
    </lineage>
</organism>
<gene>
    <name evidence="7" type="ORF">GPM918_LOCUS32620</name>
    <name evidence="8" type="ORF">SRO942_LOCUS33290</name>
</gene>
<evidence type="ECO:0000313" key="7">
    <source>
        <dbReference type="EMBL" id="CAF1387315.1"/>
    </source>
</evidence>
<feature type="transmembrane region" description="Helical" evidence="6">
    <location>
        <begin position="153"/>
        <end position="175"/>
    </location>
</feature>
<keyword evidence="3 6" id="KW-0812">Transmembrane</keyword>
<comment type="similarity">
    <text evidence="2">Belongs to the unc-93 family.</text>
</comment>
<evidence type="ECO:0000256" key="6">
    <source>
        <dbReference type="SAM" id="Phobius"/>
    </source>
</evidence>
<comment type="subcellular location">
    <subcellularLocation>
        <location evidence="1">Membrane</location>
        <topology evidence="1">Multi-pass membrane protein</topology>
    </subcellularLocation>
</comment>
<evidence type="ECO:0000313" key="8">
    <source>
        <dbReference type="EMBL" id="CAF4282145.1"/>
    </source>
</evidence>
<feature type="transmembrane region" description="Helical" evidence="6">
    <location>
        <begin position="82"/>
        <end position="101"/>
    </location>
</feature>
<dbReference type="Pfam" id="PF05978">
    <property type="entry name" value="UNC-93"/>
    <property type="match status" value="1"/>
</dbReference>
<reference evidence="7" key="1">
    <citation type="submission" date="2021-02" db="EMBL/GenBank/DDBJ databases">
        <authorList>
            <person name="Nowell W R."/>
        </authorList>
    </citation>
    <scope>NUCLEOTIDE SEQUENCE</scope>
</reference>
<dbReference type="InterPro" id="IPR051951">
    <property type="entry name" value="UNC-93_regulatory"/>
</dbReference>
<evidence type="ECO:0000256" key="1">
    <source>
        <dbReference type="ARBA" id="ARBA00004141"/>
    </source>
</evidence>
<keyword evidence="5 6" id="KW-0472">Membrane</keyword>
<keyword evidence="4 6" id="KW-1133">Transmembrane helix</keyword>
<dbReference type="GO" id="GO:0016020">
    <property type="term" value="C:membrane"/>
    <property type="evidence" value="ECO:0007669"/>
    <property type="project" value="UniProtKB-SubCell"/>
</dbReference>
<feature type="transmembrane region" description="Helical" evidence="6">
    <location>
        <begin position="286"/>
        <end position="309"/>
    </location>
</feature>
<evidence type="ECO:0000256" key="2">
    <source>
        <dbReference type="ARBA" id="ARBA00009172"/>
    </source>
</evidence>
<feature type="transmembrane region" description="Helical" evidence="6">
    <location>
        <begin position="48"/>
        <end position="70"/>
    </location>
</feature>
<dbReference type="AlphaFoldDB" id="A0A815JVD0"/>
<dbReference type="InterPro" id="IPR010291">
    <property type="entry name" value="Ion_channel_UNC-93"/>
</dbReference>
<comment type="caution">
    <text evidence="7">The sequence shown here is derived from an EMBL/GenBank/DDBJ whole genome shotgun (WGS) entry which is preliminary data.</text>
</comment>
<dbReference type="Proteomes" id="UP000663829">
    <property type="component" value="Unassembled WGS sequence"/>
</dbReference>
<dbReference type="SUPFAM" id="SSF103473">
    <property type="entry name" value="MFS general substrate transporter"/>
    <property type="match status" value="1"/>
</dbReference>
<feature type="transmembrane region" description="Helical" evidence="6">
    <location>
        <begin position="315"/>
        <end position="344"/>
    </location>
</feature>
<feature type="transmembrane region" description="Helical" evidence="6">
    <location>
        <begin position="107"/>
        <end position="132"/>
    </location>
</feature>
<name>A0A815JVD0_9BILA</name>
<evidence type="ECO:0000313" key="9">
    <source>
        <dbReference type="Proteomes" id="UP000663829"/>
    </source>
</evidence>
<dbReference type="Gene3D" id="1.20.1250.20">
    <property type="entry name" value="MFS general substrate transporter like domains"/>
    <property type="match status" value="1"/>
</dbReference>
<dbReference type="Proteomes" id="UP000681722">
    <property type="component" value="Unassembled WGS sequence"/>
</dbReference>
<dbReference type="PANTHER" id="PTHR19444">
    <property type="entry name" value="UNC-93 RELATED"/>
    <property type="match status" value="1"/>
</dbReference>
<dbReference type="EMBL" id="CAJOBC010082178">
    <property type="protein sequence ID" value="CAF4282145.1"/>
    <property type="molecule type" value="Genomic_DNA"/>
</dbReference>
<feature type="transmembrane region" description="Helical" evidence="6">
    <location>
        <begin position="221"/>
        <end position="243"/>
    </location>
</feature>